<dbReference type="OrthoDB" id="345640at2"/>
<gene>
    <name evidence="7" type="ordered locus">BC1003_0513</name>
</gene>
<name>E1T8C5_BURSG</name>
<evidence type="ECO:0000259" key="6">
    <source>
        <dbReference type="PROSITE" id="PS51123"/>
    </source>
</evidence>
<dbReference type="KEGG" id="bgf:BC1003_0513"/>
<dbReference type="STRING" id="640512.BC1003_0513"/>
<feature type="domain" description="OmpA-like" evidence="6">
    <location>
        <begin position="477"/>
        <end position="595"/>
    </location>
</feature>
<dbReference type="Gene3D" id="3.30.1330.60">
    <property type="entry name" value="OmpA-like domain"/>
    <property type="match status" value="1"/>
</dbReference>
<dbReference type="AlphaFoldDB" id="E1T8C5"/>
<organism evidence="7">
    <name type="scientific">Burkholderia sp. (strain CCGE1003)</name>
    <dbReference type="NCBI Taxonomy" id="640512"/>
    <lineage>
        <taxon>Bacteria</taxon>
        <taxon>Pseudomonadati</taxon>
        <taxon>Pseudomonadota</taxon>
        <taxon>Betaproteobacteria</taxon>
        <taxon>Burkholderiales</taxon>
        <taxon>Burkholderiaceae</taxon>
        <taxon>Burkholderia</taxon>
    </lineage>
</organism>
<evidence type="ECO:0000256" key="3">
    <source>
        <dbReference type="PROSITE-ProRule" id="PRU00473"/>
    </source>
</evidence>
<evidence type="ECO:0000313" key="7">
    <source>
        <dbReference type="EMBL" id="ADN56516.1"/>
    </source>
</evidence>
<evidence type="ECO:0000256" key="2">
    <source>
        <dbReference type="ARBA" id="ARBA00023136"/>
    </source>
</evidence>
<dbReference type="eggNOG" id="COG2885">
    <property type="taxonomic scope" value="Bacteria"/>
</dbReference>
<dbReference type="PRINTS" id="PR01021">
    <property type="entry name" value="OMPADOMAIN"/>
</dbReference>
<dbReference type="InterPro" id="IPR036737">
    <property type="entry name" value="OmpA-like_sf"/>
</dbReference>
<dbReference type="PROSITE" id="PS51123">
    <property type="entry name" value="OMPA_2"/>
    <property type="match status" value="1"/>
</dbReference>
<feature type="region of interest" description="Disordered" evidence="4">
    <location>
        <begin position="598"/>
        <end position="620"/>
    </location>
</feature>
<sequence length="620" mass="66324">MEPRLTGYPSGYPYRTLFVWVALLALIWLALSSPMSAGWNAVFAALVIFCAFVAVVLATRRVHARREATRHVLDAADTALGSLPAELKHNTPLVIAVGDNSGELDRLFGSALVRMTDSVIWVRNDDPARLMYLADALKRWRDGQGPDAIAHLLAVDEATGTLTLQAALRRWCSAIGEAGRAVGYALPVCIALYARETGPAKEDAPWFGVSGAEGMQPDALVDLIAGRLAQYTHMASPEIAEERELRARRAARLDAIVRWASQTIVPAFTHAPRGALRLAALGVTAVGGRPAADSLFGQFVTGITDLPLASADGRARRASAAHAQAVRAVQADPSQSQTPQPQTPLPPTLSSYPLPDPLIRGIEPQPVRRALPRALAHAFVWLTACFSAAAAASAWQNRALVERIVADMARYRAIAPAEDAARVDALKAVKRDRDELERYASLGVPPRLGLGLYRGAPLQQPVNALIASYQPPPPASVPPPTIELDSMSLFRSGSAVLNPGSNRVLIGALEMIKAHPDKRVLVAGHTDSVGTPASNLKLSEARAASVRDWLADASGIALTRFAIQGYGDTRPKAPNSTEAGRAANRRVEITLVPDCRDTFEESRNGNSRSIPQGHTACSLE</sequence>
<dbReference type="InterPro" id="IPR006665">
    <property type="entry name" value="OmpA-like"/>
</dbReference>
<feature type="transmembrane region" description="Helical" evidence="5">
    <location>
        <begin position="12"/>
        <end position="31"/>
    </location>
</feature>
<protein>
    <submittedName>
        <fullName evidence="7">OmpA/MotB domain protein</fullName>
    </submittedName>
</protein>
<feature type="region of interest" description="Disordered" evidence="4">
    <location>
        <begin position="327"/>
        <end position="350"/>
    </location>
</feature>
<feature type="compositionally biased region" description="Low complexity" evidence="4">
    <location>
        <begin position="327"/>
        <end position="340"/>
    </location>
</feature>
<dbReference type="HOGENOM" id="CLU_035799_1_0_4"/>
<dbReference type="InterPro" id="IPR006664">
    <property type="entry name" value="OMP_bac"/>
</dbReference>
<dbReference type="CDD" id="cd07185">
    <property type="entry name" value="OmpA_C-like"/>
    <property type="match status" value="1"/>
</dbReference>
<dbReference type="EMBL" id="CP002217">
    <property type="protein sequence ID" value="ADN56516.1"/>
    <property type="molecule type" value="Genomic_DNA"/>
</dbReference>
<proteinExistence type="predicted"/>
<accession>E1T8C5</accession>
<keyword evidence="5" id="KW-0812">Transmembrane</keyword>
<dbReference type="SUPFAM" id="SSF103088">
    <property type="entry name" value="OmpA-like"/>
    <property type="match status" value="1"/>
</dbReference>
<keyword evidence="2 3" id="KW-0472">Membrane</keyword>
<evidence type="ECO:0000256" key="5">
    <source>
        <dbReference type="SAM" id="Phobius"/>
    </source>
</evidence>
<evidence type="ECO:0000256" key="4">
    <source>
        <dbReference type="SAM" id="MobiDB-lite"/>
    </source>
</evidence>
<dbReference type="PANTHER" id="PTHR30329:SF20">
    <property type="entry name" value="EXPORTED PROTEIN"/>
    <property type="match status" value="1"/>
</dbReference>
<evidence type="ECO:0000256" key="1">
    <source>
        <dbReference type="ARBA" id="ARBA00004442"/>
    </source>
</evidence>
<dbReference type="GO" id="GO:0009279">
    <property type="term" value="C:cell outer membrane"/>
    <property type="evidence" value="ECO:0007669"/>
    <property type="project" value="UniProtKB-SubCell"/>
</dbReference>
<comment type="subcellular location">
    <subcellularLocation>
        <location evidence="1">Cell outer membrane</location>
    </subcellularLocation>
</comment>
<dbReference type="Pfam" id="PF00691">
    <property type="entry name" value="OmpA"/>
    <property type="match status" value="1"/>
</dbReference>
<feature type="transmembrane region" description="Helical" evidence="5">
    <location>
        <begin position="37"/>
        <end position="58"/>
    </location>
</feature>
<reference evidence="7" key="1">
    <citation type="submission" date="2010-09" db="EMBL/GenBank/DDBJ databases">
        <title>Complete sequence of chromosome1 of Burkholderia sp. CCGE1003.</title>
        <authorList>
            <consortium name="US DOE Joint Genome Institute"/>
            <person name="Lucas S."/>
            <person name="Copeland A."/>
            <person name="Lapidus A."/>
            <person name="Cheng J.-F."/>
            <person name="Bruce D."/>
            <person name="Goodwin L."/>
            <person name="Pitluck S."/>
            <person name="Daligault H."/>
            <person name="Davenport K."/>
            <person name="Detter J.C."/>
            <person name="Han C."/>
            <person name="Tapia R."/>
            <person name="Land M."/>
            <person name="Hauser L."/>
            <person name="Jeffries C."/>
            <person name="Kyrpides N."/>
            <person name="Ivanova N."/>
            <person name="Ovchinnikova G."/>
            <person name="Martinez-Romero E."/>
            <person name="Rogel M.A."/>
            <person name="Auchtung J."/>
            <person name="Tiedje J.M."/>
            <person name="Woyke T."/>
        </authorList>
    </citation>
    <scope>NUCLEOTIDE SEQUENCE</scope>
    <source>
        <strain evidence="7">CCGE1003</strain>
    </source>
</reference>
<dbReference type="PANTHER" id="PTHR30329">
    <property type="entry name" value="STATOR ELEMENT OF FLAGELLAR MOTOR COMPLEX"/>
    <property type="match status" value="1"/>
</dbReference>
<dbReference type="InterPro" id="IPR050330">
    <property type="entry name" value="Bact_OuterMem_StrucFunc"/>
</dbReference>
<keyword evidence="5" id="KW-1133">Transmembrane helix</keyword>